<comment type="caution">
    <text evidence="2">The sequence shown here is derived from an EMBL/GenBank/DDBJ whole genome shotgun (WGS) entry which is preliminary data.</text>
</comment>
<dbReference type="SUPFAM" id="SSF54236">
    <property type="entry name" value="Ubiquitin-like"/>
    <property type="match status" value="1"/>
</dbReference>
<dbReference type="EMBL" id="ADBJ01000017">
    <property type="protein sequence ID" value="EFA83278.1"/>
    <property type="molecule type" value="Genomic_DNA"/>
</dbReference>
<organism evidence="2 3">
    <name type="scientific">Heterostelium pallidum (strain ATCC 26659 / Pp 5 / PN500)</name>
    <name type="common">Cellular slime mold</name>
    <name type="synonym">Polysphondylium pallidum</name>
    <dbReference type="NCBI Taxonomy" id="670386"/>
    <lineage>
        <taxon>Eukaryota</taxon>
        <taxon>Amoebozoa</taxon>
        <taxon>Evosea</taxon>
        <taxon>Eumycetozoa</taxon>
        <taxon>Dictyostelia</taxon>
        <taxon>Acytosteliales</taxon>
        <taxon>Acytosteliaceae</taxon>
        <taxon>Heterostelium</taxon>
    </lineage>
</organism>
<dbReference type="CDD" id="cd17039">
    <property type="entry name" value="Ubl_ubiquitin_like"/>
    <property type="match status" value="1"/>
</dbReference>
<dbReference type="Pfam" id="PF00240">
    <property type="entry name" value="ubiquitin"/>
    <property type="match status" value="1"/>
</dbReference>
<dbReference type="InParanoid" id="D3B5Y0"/>
<dbReference type="PANTHER" id="PTHR47725">
    <property type="entry name" value="OS03G0364000 PROTEIN"/>
    <property type="match status" value="1"/>
</dbReference>
<dbReference type="AlphaFoldDB" id="D3B5Y0"/>
<dbReference type="Proteomes" id="UP000001396">
    <property type="component" value="Unassembled WGS sequence"/>
</dbReference>
<evidence type="ECO:0000313" key="2">
    <source>
        <dbReference type="EMBL" id="EFA83278.1"/>
    </source>
</evidence>
<dbReference type="STRING" id="670386.D3B5Y0"/>
<dbReference type="RefSeq" id="XP_020435395.1">
    <property type="nucleotide sequence ID" value="XM_020574981.1"/>
</dbReference>
<reference evidence="2 3" key="1">
    <citation type="journal article" date="2011" name="Genome Res.">
        <title>Phylogeny-wide analysis of social amoeba genomes highlights ancient origins for complex intercellular communication.</title>
        <authorList>
            <person name="Heidel A.J."/>
            <person name="Lawal H.M."/>
            <person name="Felder M."/>
            <person name="Schilde C."/>
            <person name="Helps N.R."/>
            <person name="Tunggal B."/>
            <person name="Rivero F."/>
            <person name="John U."/>
            <person name="Schleicher M."/>
            <person name="Eichinger L."/>
            <person name="Platzer M."/>
            <person name="Noegel A.A."/>
            <person name="Schaap P."/>
            <person name="Gloeckner G."/>
        </authorList>
    </citation>
    <scope>NUCLEOTIDE SEQUENCE [LARGE SCALE GENOMIC DNA]</scope>
    <source>
        <strain evidence="3">ATCC 26659 / Pp 5 / PN500</strain>
    </source>
</reference>
<accession>D3B5Y0</accession>
<dbReference type="InterPro" id="IPR000626">
    <property type="entry name" value="Ubiquitin-like_dom"/>
</dbReference>
<keyword evidence="3" id="KW-1185">Reference proteome</keyword>
<gene>
    <name evidence="2" type="ORF">PPL_04068</name>
</gene>
<dbReference type="OMA" id="NDSIIFM"/>
<feature type="domain" description="Ubiquitin-like" evidence="1">
    <location>
        <begin position="16"/>
        <end position="93"/>
    </location>
</feature>
<dbReference type="PANTHER" id="PTHR47725:SF2">
    <property type="entry name" value="UBIQUITIN-LIKE DOMAIN-CONTAINING PROTEIN"/>
    <property type="match status" value="1"/>
</dbReference>
<proteinExistence type="predicted"/>
<evidence type="ECO:0000259" key="1">
    <source>
        <dbReference type="PROSITE" id="PS50053"/>
    </source>
</evidence>
<evidence type="ECO:0000313" key="3">
    <source>
        <dbReference type="Proteomes" id="UP000001396"/>
    </source>
</evidence>
<name>D3B5Y0_HETP5</name>
<dbReference type="Gene3D" id="3.10.20.90">
    <property type="entry name" value="Phosphatidylinositol 3-kinase Catalytic Subunit, Chain A, domain 1"/>
    <property type="match status" value="1"/>
</dbReference>
<dbReference type="GeneID" id="31359555"/>
<dbReference type="SMART" id="SM00213">
    <property type="entry name" value="UBQ"/>
    <property type="match status" value="1"/>
</dbReference>
<sequence>MLVVAERFFIHCDTHLQLLMRLEQTIFLSAEPSDTIQRLKEKVAIINKLTDKQVTDYIRFVFQGGPLEDKKTIQQYNIPNDSIIFMVYKQNDGSYEDIAPSLLQLK</sequence>
<dbReference type="InterPro" id="IPR029071">
    <property type="entry name" value="Ubiquitin-like_domsf"/>
</dbReference>
<dbReference type="PROSITE" id="PS50053">
    <property type="entry name" value="UBIQUITIN_2"/>
    <property type="match status" value="1"/>
</dbReference>
<protein>
    <recommendedName>
        <fullName evidence="1">Ubiquitin-like domain-containing protein</fullName>
    </recommendedName>
</protein>